<accession>A0ABQ3Y159</accession>
<dbReference type="Proteomes" id="UP000609879">
    <property type="component" value="Unassembled WGS sequence"/>
</dbReference>
<name>A0ABQ3Y159_9ACTN</name>
<comment type="caution">
    <text evidence="1">The sequence shown here is derived from an EMBL/GenBank/DDBJ whole genome shotgun (WGS) entry which is preliminary data.</text>
</comment>
<organism evidence="1 2">
    <name type="scientific">Paractinoplanes deccanensis</name>
    <dbReference type="NCBI Taxonomy" id="113561"/>
    <lineage>
        <taxon>Bacteria</taxon>
        <taxon>Bacillati</taxon>
        <taxon>Actinomycetota</taxon>
        <taxon>Actinomycetes</taxon>
        <taxon>Micromonosporales</taxon>
        <taxon>Micromonosporaceae</taxon>
        <taxon>Paractinoplanes</taxon>
    </lineage>
</organism>
<proteinExistence type="predicted"/>
<dbReference type="EMBL" id="BOMI01000037">
    <property type="protein sequence ID" value="GID73722.1"/>
    <property type="molecule type" value="Genomic_DNA"/>
</dbReference>
<protein>
    <submittedName>
        <fullName evidence="1">Uncharacterized protein</fullName>
    </submittedName>
</protein>
<evidence type="ECO:0000313" key="2">
    <source>
        <dbReference type="Proteomes" id="UP000609879"/>
    </source>
</evidence>
<evidence type="ECO:0000313" key="1">
    <source>
        <dbReference type="EMBL" id="GID73722.1"/>
    </source>
</evidence>
<reference evidence="1 2" key="1">
    <citation type="submission" date="2021-01" db="EMBL/GenBank/DDBJ databases">
        <title>Whole genome shotgun sequence of Actinoplanes deccanensis NBRC 13994.</title>
        <authorList>
            <person name="Komaki H."/>
            <person name="Tamura T."/>
        </authorList>
    </citation>
    <scope>NUCLEOTIDE SEQUENCE [LARGE SCALE GENOMIC DNA]</scope>
    <source>
        <strain evidence="1 2">NBRC 13994</strain>
    </source>
</reference>
<sequence length="100" mass="10725">MLATTEHDQHRAPLACSDEVAVATTSAPSSSRLHTQSLPVAAAATRVAVTGSHSELELRLATLAPDAKPNLNPARRVRDRQAAEVRARRALLVGRRGRDQ</sequence>
<gene>
    <name evidence="1" type="ORF">Ade02nite_23630</name>
</gene>
<keyword evidence="2" id="KW-1185">Reference proteome</keyword>